<evidence type="ECO:0000256" key="4">
    <source>
        <dbReference type="ARBA" id="ARBA00022475"/>
    </source>
</evidence>
<dbReference type="AlphaFoldDB" id="C9YDH1"/>
<keyword evidence="4" id="KW-1003">Cell membrane</keyword>
<keyword evidence="2" id="KW-0813">Transport</keyword>
<dbReference type="PROSITE" id="PS50893">
    <property type="entry name" value="ABC_TRANSPORTER_2"/>
    <property type="match status" value="1"/>
</dbReference>
<dbReference type="InterPro" id="IPR027417">
    <property type="entry name" value="P-loop_NTPase"/>
</dbReference>
<dbReference type="GO" id="GO:0005524">
    <property type="term" value="F:ATP binding"/>
    <property type="evidence" value="ECO:0007669"/>
    <property type="project" value="UniProtKB-KW"/>
</dbReference>
<dbReference type="InterPro" id="IPR017871">
    <property type="entry name" value="ABC_transporter-like_CS"/>
</dbReference>
<accession>C9YDH1</accession>
<dbReference type="PROSITE" id="PS00211">
    <property type="entry name" value="ABC_TRANSPORTER_1"/>
    <property type="match status" value="1"/>
</dbReference>
<evidence type="ECO:0000256" key="5">
    <source>
        <dbReference type="ARBA" id="ARBA00022741"/>
    </source>
</evidence>
<proteinExistence type="inferred from homology"/>
<keyword evidence="3" id="KW-0536">Nodulation</keyword>
<gene>
    <name evidence="8" type="primary">nodI</name>
    <name evidence="8" type="ORF">Csp_C27500</name>
</gene>
<keyword evidence="5" id="KW-0547">Nucleotide-binding</keyword>
<dbReference type="InterPro" id="IPR050763">
    <property type="entry name" value="ABC_transporter_ATP-binding"/>
</dbReference>
<dbReference type="PANTHER" id="PTHR42711:SF5">
    <property type="entry name" value="ABC TRANSPORTER ATP-BINDING PROTEIN NATA"/>
    <property type="match status" value="1"/>
</dbReference>
<feature type="domain" description="ABC transporter" evidence="7">
    <location>
        <begin position="9"/>
        <end position="239"/>
    </location>
</feature>
<dbReference type="SUPFAM" id="SSF52540">
    <property type="entry name" value="P-loop containing nucleoside triphosphate hydrolases"/>
    <property type="match status" value="1"/>
</dbReference>
<dbReference type="Gene3D" id="3.40.50.300">
    <property type="entry name" value="P-loop containing nucleotide triphosphate hydrolases"/>
    <property type="match status" value="1"/>
</dbReference>
<comment type="similarity">
    <text evidence="1">Belongs to the ABC transporter superfamily.</text>
</comment>
<reference evidence="8" key="1">
    <citation type="journal article" date="2010" name="Nature">
        <title>The Dynamic genome of Hydra.</title>
        <authorList>
            <person name="Chapman J.A."/>
            <person name="Kirkness E.F."/>
            <person name="Simakov O."/>
            <person name="Hampson S.E."/>
            <person name="Mitros T."/>
            <person name="Weinmaier T."/>
            <person name="Rattei T."/>
            <person name="Balasubramanian P.G."/>
            <person name="Borman J."/>
            <person name="Busam D."/>
            <person name="Disbennett K."/>
            <person name="Pfannkoch C."/>
            <person name="Sumin N."/>
            <person name="Sutton G."/>
            <person name="Viswanathan L."/>
            <person name="Walenz B."/>
            <person name="Goodstein D.M."/>
            <person name="Hellsten U."/>
            <person name="Kawashima T."/>
            <person name="Prochnik S.E."/>
            <person name="Putnam N.H."/>
            <person name="Shu S."/>
            <person name="Blumberg B."/>
            <person name="Dana C.E."/>
            <person name="Gee L."/>
            <person name="Kibler D.F."/>
            <person name="Law L."/>
            <person name="Lindgens D."/>
            <person name="Martinez D.E."/>
            <person name="Peng J."/>
            <person name="Wigge P.A."/>
            <person name="Bertulat B."/>
            <person name="Guder C."/>
            <person name="Nakamura Y."/>
            <person name="Ozbek S."/>
            <person name="Watanabe H."/>
            <person name="Khalturin K."/>
            <person name="Hemmrich G."/>
            <person name="Franke A."/>
            <person name="Augustin R."/>
            <person name="Fraune S."/>
            <person name="Hayakawa E."/>
            <person name="Hayakawa S."/>
            <person name="Hirose M."/>
            <person name="Hwang J."/>
            <person name="Ikeo K."/>
            <person name="Nishimiya-Fujisawa C."/>
            <person name="Ogura A."/>
            <person name="Takahashi T."/>
            <person name="Steinmetz P.R."/>
            <person name="Zhang X."/>
            <person name="Aufschnaiter R."/>
            <person name="Eder M.K."/>
            <person name="Gorny A.K."/>
            <person name="Salvenmoser W."/>
            <person name="Heimberg A.M."/>
            <person name="Wheeler B.M."/>
            <person name="Peterson K.J."/>
            <person name="Boettger A."/>
            <person name="Tischler P."/>
            <person name="Wolf A."/>
            <person name="Gojobori T."/>
            <person name="Remington K.A."/>
            <person name="Strausberg R.L."/>
            <person name="Venter J."/>
            <person name="Technau U."/>
            <person name="Hobmayer B."/>
            <person name="Bosch T.C."/>
            <person name="Holstein T.W."/>
            <person name="Fujisawa T."/>
            <person name="Bode H.R."/>
            <person name="David C.N."/>
            <person name="Rokhsar D.S."/>
            <person name="Steele R.E."/>
        </authorList>
    </citation>
    <scope>NUCLEOTIDE SEQUENCE</scope>
</reference>
<dbReference type="Pfam" id="PF00005">
    <property type="entry name" value="ABC_tran"/>
    <property type="match status" value="1"/>
</dbReference>
<keyword evidence="6 8" id="KW-0067">ATP-binding</keyword>
<sequence length="310" mass="34024">MTSSNPTFFQVEHLRKRYGDAEVVKDLSFHIAPGECLGVIGPNGAGKTTTIRMCLGHTLPDGGTITAMGLQMPHEAMAIKAQLGVVTQFDTLDPDFTCAENLLVYGRYFGMKDAAIKARIPQLLEFAALTHKANAKPGELSGGMRRRLSLARALVNDPKLLLLDEPTTGLDPQARHLMWERLQVLLQQGKSILLTTHFMDEAERLCNRLLVLDHGKKIAEGTPRDLIAAHLEPDVVEVFGVGAQALVNSALRNLAARVEVSGETVFFYTQDSAPLLQALGGYPQLRTLHRPANLEDLFLKLTGRQIREDA</sequence>
<dbReference type="SMART" id="SM00382">
    <property type="entry name" value="AAA"/>
    <property type="match status" value="1"/>
</dbReference>
<organism evidence="8">
    <name type="scientific">Curvibacter symbiont subsp. Hydra magnipapillata</name>
    <dbReference type="NCBI Taxonomy" id="667019"/>
    <lineage>
        <taxon>Bacteria</taxon>
        <taxon>Pseudomonadati</taxon>
        <taxon>Pseudomonadota</taxon>
        <taxon>Betaproteobacteria</taxon>
        <taxon>Burkholderiales</taxon>
        <taxon>Comamonadaceae</taxon>
        <taxon>Curvibacter</taxon>
    </lineage>
</organism>
<dbReference type="PANTHER" id="PTHR42711">
    <property type="entry name" value="ABC TRANSPORTER ATP-BINDING PROTEIN"/>
    <property type="match status" value="1"/>
</dbReference>
<evidence type="ECO:0000256" key="3">
    <source>
        <dbReference type="ARBA" id="ARBA00022458"/>
    </source>
</evidence>
<evidence type="ECO:0000313" key="8">
    <source>
        <dbReference type="EMBL" id="CBA31229.1"/>
    </source>
</evidence>
<evidence type="ECO:0000256" key="1">
    <source>
        <dbReference type="ARBA" id="ARBA00005417"/>
    </source>
</evidence>
<dbReference type="EMBL" id="FN543105">
    <property type="protein sequence ID" value="CBA31229.1"/>
    <property type="molecule type" value="Genomic_DNA"/>
</dbReference>
<evidence type="ECO:0000259" key="7">
    <source>
        <dbReference type="PROSITE" id="PS50893"/>
    </source>
</evidence>
<dbReference type="InterPro" id="IPR003593">
    <property type="entry name" value="AAA+_ATPase"/>
</dbReference>
<evidence type="ECO:0000256" key="2">
    <source>
        <dbReference type="ARBA" id="ARBA00022448"/>
    </source>
</evidence>
<evidence type="ECO:0000256" key="6">
    <source>
        <dbReference type="ARBA" id="ARBA00022840"/>
    </source>
</evidence>
<dbReference type="GO" id="GO:0016887">
    <property type="term" value="F:ATP hydrolysis activity"/>
    <property type="evidence" value="ECO:0007669"/>
    <property type="project" value="InterPro"/>
</dbReference>
<name>C9YDH1_CURXX</name>
<dbReference type="InterPro" id="IPR003439">
    <property type="entry name" value="ABC_transporter-like_ATP-bd"/>
</dbReference>
<protein>
    <submittedName>
        <fullName evidence="8">Nod factor export ATP-binding protein I</fullName>
    </submittedName>
</protein>
<keyword evidence="4" id="KW-0472">Membrane</keyword>